<feature type="transmembrane region" description="Helical" evidence="1">
    <location>
        <begin position="6"/>
        <end position="34"/>
    </location>
</feature>
<evidence type="ECO:0000313" key="3">
    <source>
        <dbReference type="EMBL" id="ENZ08326.1"/>
    </source>
</evidence>
<dbReference type="EMBL" id="AGYR01000062">
    <property type="protein sequence ID" value="ENZ08326.1"/>
    <property type="molecule type" value="Genomic_DNA"/>
</dbReference>
<gene>
    <name evidence="3" type="ORF">HMPREF1090_04991</name>
    <name evidence="2" type="ORF">HMPREF1090_05819</name>
</gene>
<evidence type="ECO:0000313" key="2">
    <source>
        <dbReference type="EMBL" id="ENZ04831.1"/>
    </source>
</evidence>
<dbReference type="RefSeq" id="WP_002572712.1">
    <property type="nucleotide sequence ID" value="NZ_KB850991.1"/>
</dbReference>
<name>A0A0E2HEL7_9FIRM</name>
<accession>A0A0E2HEL7</accession>
<protein>
    <submittedName>
        <fullName evidence="2">Uncharacterized protein</fullName>
    </submittedName>
</protein>
<dbReference type="HOGENOM" id="CLU_2615762_0_0_9"/>
<keyword evidence="1" id="KW-0472">Membrane</keyword>
<dbReference type="Proteomes" id="UP000013085">
    <property type="component" value="Unassembled WGS sequence"/>
</dbReference>
<dbReference type="AlphaFoldDB" id="A0A0E2HEL7"/>
<comment type="caution">
    <text evidence="2">The sequence shown here is derived from an EMBL/GenBank/DDBJ whole genome shotgun (WGS) entry which is preliminary data.</text>
</comment>
<proteinExistence type="predicted"/>
<dbReference type="GeneID" id="93163060"/>
<organism evidence="2 4">
    <name type="scientific">[Clostridium] clostridioforme 90A8</name>
    <dbReference type="NCBI Taxonomy" id="999408"/>
    <lineage>
        <taxon>Bacteria</taxon>
        <taxon>Bacillati</taxon>
        <taxon>Bacillota</taxon>
        <taxon>Clostridia</taxon>
        <taxon>Lachnospirales</taxon>
        <taxon>Lachnospiraceae</taxon>
        <taxon>Enterocloster</taxon>
    </lineage>
</organism>
<keyword evidence="1" id="KW-0812">Transmembrane</keyword>
<evidence type="ECO:0000313" key="4">
    <source>
        <dbReference type="Proteomes" id="UP000013085"/>
    </source>
</evidence>
<dbReference type="PATRIC" id="fig|999408.3.peg.5378"/>
<sequence length="78" mass="9146">MFHGLWLIMALILAVSLSLYLVVMAVLVTAYLLFCGPYLWWACAHLPKDRRPFSMGRDFHNAWRFYRSRLTGKPPVFL</sequence>
<reference evidence="2 4" key="1">
    <citation type="submission" date="2013-01" db="EMBL/GenBank/DDBJ databases">
        <title>The Genome Sequence of Clostridium clostridioforme 90A8.</title>
        <authorList>
            <consortium name="The Broad Institute Genome Sequencing Platform"/>
            <person name="Earl A."/>
            <person name="Ward D."/>
            <person name="Feldgarden M."/>
            <person name="Gevers D."/>
            <person name="Courvalin P."/>
            <person name="Lambert T."/>
            <person name="Walker B."/>
            <person name="Young S.K."/>
            <person name="Zeng Q."/>
            <person name="Gargeya S."/>
            <person name="Fitzgerald M."/>
            <person name="Haas B."/>
            <person name="Abouelleil A."/>
            <person name="Alvarado L."/>
            <person name="Arachchi H.M."/>
            <person name="Berlin A.M."/>
            <person name="Chapman S.B."/>
            <person name="Dewar J."/>
            <person name="Goldberg J."/>
            <person name="Griggs A."/>
            <person name="Gujja S."/>
            <person name="Hansen M."/>
            <person name="Howarth C."/>
            <person name="Imamovic A."/>
            <person name="Larimer J."/>
            <person name="McCowan C."/>
            <person name="Murphy C."/>
            <person name="Neiman D."/>
            <person name="Pearson M."/>
            <person name="Priest M."/>
            <person name="Roberts A."/>
            <person name="Saif S."/>
            <person name="Shea T."/>
            <person name="Sisk P."/>
            <person name="Sykes S."/>
            <person name="Wortman J."/>
            <person name="Nusbaum C."/>
            <person name="Birren B."/>
        </authorList>
    </citation>
    <scope>NUCLEOTIDE SEQUENCE [LARGE SCALE GENOMIC DNA]</scope>
    <source>
        <strain evidence="2 4">90A8</strain>
    </source>
</reference>
<dbReference type="EMBL" id="AGYR01000087">
    <property type="protein sequence ID" value="ENZ04831.1"/>
    <property type="molecule type" value="Genomic_DNA"/>
</dbReference>
<keyword evidence="1" id="KW-1133">Transmembrane helix</keyword>
<evidence type="ECO:0000256" key="1">
    <source>
        <dbReference type="SAM" id="Phobius"/>
    </source>
</evidence>